<evidence type="ECO:0000313" key="2">
    <source>
        <dbReference type="Proteomes" id="UP000663874"/>
    </source>
</evidence>
<dbReference type="AlphaFoldDB" id="A0A820KGX3"/>
<name>A0A820KGX3_9BILA</name>
<sequence length="35" mass="3881">MLQLSMNAAANIFVGMSEAPLLIMPLVVKMRTFEL</sequence>
<dbReference type="EMBL" id="CAJOBE010045841">
    <property type="protein sequence ID" value="CAF4341463.1"/>
    <property type="molecule type" value="Genomic_DNA"/>
</dbReference>
<organism evidence="1 2">
    <name type="scientific">Rotaria sordida</name>
    <dbReference type="NCBI Taxonomy" id="392033"/>
    <lineage>
        <taxon>Eukaryota</taxon>
        <taxon>Metazoa</taxon>
        <taxon>Spiralia</taxon>
        <taxon>Gnathifera</taxon>
        <taxon>Rotifera</taxon>
        <taxon>Eurotatoria</taxon>
        <taxon>Bdelloidea</taxon>
        <taxon>Philodinida</taxon>
        <taxon>Philodinidae</taxon>
        <taxon>Rotaria</taxon>
    </lineage>
</organism>
<dbReference type="Proteomes" id="UP000663874">
    <property type="component" value="Unassembled WGS sequence"/>
</dbReference>
<protein>
    <submittedName>
        <fullName evidence="1">Uncharacterized protein</fullName>
    </submittedName>
</protein>
<proteinExistence type="predicted"/>
<accession>A0A820KGX3</accession>
<reference evidence="1" key="1">
    <citation type="submission" date="2021-02" db="EMBL/GenBank/DDBJ databases">
        <authorList>
            <person name="Nowell W R."/>
        </authorList>
    </citation>
    <scope>NUCLEOTIDE SEQUENCE</scope>
</reference>
<evidence type="ECO:0000313" key="1">
    <source>
        <dbReference type="EMBL" id="CAF4341463.1"/>
    </source>
</evidence>
<comment type="caution">
    <text evidence="1">The sequence shown here is derived from an EMBL/GenBank/DDBJ whole genome shotgun (WGS) entry which is preliminary data.</text>
</comment>
<feature type="non-terminal residue" evidence="1">
    <location>
        <position position="1"/>
    </location>
</feature>
<gene>
    <name evidence="1" type="ORF">FNK824_LOCUS42034</name>
</gene>